<feature type="transmembrane region" description="Helical" evidence="1">
    <location>
        <begin position="23"/>
        <end position="49"/>
    </location>
</feature>
<dbReference type="AlphaFoldDB" id="A0AA39P5S2"/>
<evidence type="ECO:0000313" key="2">
    <source>
        <dbReference type="EMBL" id="KAK0477816.1"/>
    </source>
</evidence>
<feature type="transmembrane region" description="Helical" evidence="1">
    <location>
        <begin position="61"/>
        <end position="83"/>
    </location>
</feature>
<protein>
    <submittedName>
        <fullName evidence="2">Uncharacterized protein</fullName>
    </submittedName>
</protein>
<gene>
    <name evidence="2" type="ORF">IW261DRAFT_1608778</name>
</gene>
<organism evidence="2 3">
    <name type="scientific">Armillaria novae-zelandiae</name>
    <dbReference type="NCBI Taxonomy" id="153914"/>
    <lineage>
        <taxon>Eukaryota</taxon>
        <taxon>Fungi</taxon>
        <taxon>Dikarya</taxon>
        <taxon>Basidiomycota</taxon>
        <taxon>Agaricomycotina</taxon>
        <taxon>Agaricomycetes</taxon>
        <taxon>Agaricomycetidae</taxon>
        <taxon>Agaricales</taxon>
        <taxon>Marasmiineae</taxon>
        <taxon>Physalacriaceae</taxon>
        <taxon>Armillaria</taxon>
    </lineage>
</organism>
<reference evidence="2" key="1">
    <citation type="submission" date="2023-06" db="EMBL/GenBank/DDBJ databases">
        <authorList>
            <consortium name="Lawrence Berkeley National Laboratory"/>
            <person name="Ahrendt S."/>
            <person name="Sahu N."/>
            <person name="Indic B."/>
            <person name="Wong-Bajracharya J."/>
            <person name="Merenyi Z."/>
            <person name="Ke H.-M."/>
            <person name="Monk M."/>
            <person name="Kocsube S."/>
            <person name="Drula E."/>
            <person name="Lipzen A."/>
            <person name="Balint B."/>
            <person name="Henrissat B."/>
            <person name="Andreopoulos B."/>
            <person name="Martin F.M."/>
            <person name="Harder C.B."/>
            <person name="Rigling D."/>
            <person name="Ford K.L."/>
            <person name="Foster G.D."/>
            <person name="Pangilinan J."/>
            <person name="Papanicolaou A."/>
            <person name="Barry K."/>
            <person name="LaButti K."/>
            <person name="Viragh M."/>
            <person name="Koriabine M."/>
            <person name="Yan M."/>
            <person name="Riley R."/>
            <person name="Champramary S."/>
            <person name="Plett K.L."/>
            <person name="Tsai I.J."/>
            <person name="Slot J."/>
            <person name="Sipos G."/>
            <person name="Plett J."/>
            <person name="Nagy L.G."/>
            <person name="Grigoriev I.V."/>
        </authorList>
    </citation>
    <scope>NUCLEOTIDE SEQUENCE</scope>
    <source>
        <strain evidence="2">ICMP 16352</strain>
    </source>
</reference>
<dbReference type="EMBL" id="JAUEPR010000015">
    <property type="protein sequence ID" value="KAK0477816.1"/>
    <property type="molecule type" value="Genomic_DNA"/>
</dbReference>
<comment type="caution">
    <text evidence="2">The sequence shown here is derived from an EMBL/GenBank/DDBJ whole genome shotgun (WGS) entry which is preliminary data.</text>
</comment>
<name>A0AA39P5S2_9AGAR</name>
<keyword evidence="1" id="KW-0812">Transmembrane</keyword>
<accession>A0AA39P5S2</accession>
<proteinExistence type="predicted"/>
<dbReference type="Proteomes" id="UP001175227">
    <property type="component" value="Unassembled WGS sequence"/>
</dbReference>
<evidence type="ECO:0000313" key="3">
    <source>
        <dbReference type="Proteomes" id="UP001175227"/>
    </source>
</evidence>
<sequence>MLNASIPISTHLGGMLLWLEGFFVIWGLRSIGNISLGFNLFIGLLELLWRLDKTVAIPFTIIATFVVLFLLFTTLAPAMQYFYVVWRRSLAPLPPQCPYRSPQAWIIVSLFNQMFIWLTSIRPNIFERHSSFPRLDLQGPELAKPCSSWEKYDLYWVQDDADATASYMVGDSVEPYLGRCISWLTSHSDRPNLQTSVYNLFWNSIQSYNRRAQAGPDPSRNFIPGLFRWGYIRSTNSNRDIIASLVNEKRDELCFEAMEHSISKIVPDTLLGAYDEWSACSWDTPYKSLCNAHFTAASLLYLSGGSGLTGLKHCVQLIKEHLNHPTKSEYHFMLPPGVHAPFNAHIAAVTEGEEILNSSGQSMVVPVFDGSVLNCIIEPELDRDLYDCARLLLKKDHLYAPSEKFVIEEYIREVLPNTTDDFNNAQDGIKSVFLDALWMANRVPSYIPTMPRHTLPYLPQIVHFLLKKASLLQARSQYVSTLMMDMSKHLEELHSFGIPVVVKRDHICAFITLAIQEFHENRTPESPDGNHLGVYYPDIRPFIQRLQTSAAVLNVEENRSQWRDIVGRCGLEDSPFDSIPLEEVASIPLPPDEKLSDIIAQLTGHGIAVPSIFRLREEKGMYLDTDSISLTSNKSHSGSARGLYGGFLGVLRRRKGGNDIEMSG</sequence>
<keyword evidence="1" id="KW-0472">Membrane</keyword>
<evidence type="ECO:0000256" key="1">
    <source>
        <dbReference type="SAM" id="Phobius"/>
    </source>
</evidence>
<keyword evidence="1" id="KW-1133">Transmembrane helix</keyword>
<keyword evidence="3" id="KW-1185">Reference proteome</keyword>